<dbReference type="OrthoDB" id="1714508at2759"/>
<feature type="region of interest" description="Disordered" evidence="1">
    <location>
        <begin position="281"/>
        <end position="367"/>
    </location>
</feature>
<feature type="region of interest" description="Disordered" evidence="1">
    <location>
        <begin position="116"/>
        <end position="166"/>
    </location>
</feature>
<dbReference type="GO" id="GO:0006355">
    <property type="term" value="P:regulation of DNA-templated transcription"/>
    <property type="evidence" value="ECO:0007669"/>
    <property type="project" value="InterPro"/>
</dbReference>
<accession>A0A4S4LXV3</accession>
<protein>
    <recommendedName>
        <fullName evidence="4">HCNGP-domain-containing protein</fullName>
    </recommendedName>
</protein>
<dbReference type="Pfam" id="PF07818">
    <property type="entry name" value="HCNGP"/>
    <property type="match status" value="1"/>
</dbReference>
<dbReference type="EMBL" id="SGPL01000110">
    <property type="protein sequence ID" value="THH17476.1"/>
    <property type="molecule type" value="Genomic_DNA"/>
</dbReference>
<evidence type="ECO:0008006" key="4">
    <source>
        <dbReference type="Google" id="ProtNLM"/>
    </source>
</evidence>
<evidence type="ECO:0000313" key="3">
    <source>
        <dbReference type="Proteomes" id="UP000310158"/>
    </source>
</evidence>
<feature type="region of interest" description="Disordered" evidence="1">
    <location>
        <begin position="1"/>
        <end position="73"/>
    </location>
</feature>
<dbReference type="Proteomes" id="UP000310158">
    <property type="component" value="Unassembled WGS sequence"/>
</dbReference>
<reference evidence="2 3" key="1">
    <citation type="submission" date="2019-02" db="EMBL/GenBank/DDBJ databases">
        <title>Genome sequencing of the rare red list fungi Bondarzewia mesenterica.</title>
        <authorList>
            <person name="Buettner E."/>
            <person name="Kellner H."/>
        </authorList>
    </citation>
    <scope>NUCLEOTIDE SEQUENCE [LARGE SCALE GENOMIC DNA]</scope>
    <source>
        <strain evidence="2 3">DSM 108281</strain>
    </source>
</reference>
<dbReference type="AlphaFoldDB" id="A0A4S4LXV3"/>
<feature type="compositionally biased region" description="Polar residues" evidence="1">
    <location>
        <begin position="145"/>
        <end position="163"/>
    </location>
</feature>
<gene>
    <name evidence="2" type="ORF">EW146_g3345</name>
</gene>
<dbReference type="InterPro" id="IPR012479">
    <property type="entry name" value="SAP30BP"/>
</dbReference>
<proteinExistence type="predicted"/>
<comment type="caution">
    <text evidence="2">The sequence shown here is derived from an EMBL/GenBank/DDBJ whole genome shotgun (WGS) entry which is preliminary data.</text>
</comment>
<dbReference type="PANTHER" id="PTHR13464">
    <property type="entry name" value="TRANSCRIPTIONAL REGULATOR PROTEIN HCNGP"/>
    <property type="match status" value="1"/>
</dbReference>
<feature type="compositionally biased region" description="Low complexity" evidence="1">
    <location>
        <begin position="14"/>
        <end position="25"/>
    </location>
</feature>
<name>A0A4S4LXV3_9AGAM</name>
<evidence type="ECO:0000313" key="2">
    <source>
        <dbReference type="EMBL" id="THH17476.1"/>
    </source>
</evidence>
<organism evidence="2 3">
    <name type="scientific">Bondarzewia mesenterica</name>
    <dbReference type="NCBI Taxonomy" id="1095465"/>
    <lineage>
        <taxon>Eukaryota</taxon>
        <taxon>Fungi</taxon>
        <taxon>Dikarya</taxon>
        <taxon>Basidiomycota</taxon>
        <taxon>Agaricomycotina</taxon>
        <taxon>Agaricomycetes</taxon>
        <taxon>Russulales</taxon>
        <taxon>Bondarzewiaceae</taxon>
        <taxon>Bondarzewia</taxon>
    </lineage>
</organism>
<dbReference type="PANTHER" id="PTHR13464:SF0">
    <property type="entry name" value="SAP30-BINDING PROTEIN"/>
    <property type="match status" value="1"/>
</dbReference>
<sequence>MHGLVSYDEDSQSDSEQSSALQASQIATTSKANLLPRRTEDRQNDDTVSMRPRNGYNDDDINNHTSANTERESATLVLSSQLVLTFSIMGPMFGCGQKARRQPTQKPQIIIRRPAHPKPHTRTHISDDIHSTPVPAPSASDHSEAFNSNSASTSITAQENLPDQSHPLDELVQIRRLLRPPEIPGVADWGIPPPSTEPYDPAIETKLAQFHALKRDPAQRRHFNDSLMSNRAFRNPHLYAKLVEFVDVDERTTNFPKDVWDPDDVHESWFADKIAEIQKKRSEQQDVAAAPKRSKIDFTSASSSANVPAPPAPRNPYTHPQQHRDTAARKSRFPLPTGTGGGAMGWAGPSQAHTQGDGRPFKKSRWG</sequence>
<evidence type="ECO:0000256" key="1">
    <source>
        <dbReference type="SAM" id="MobiDB-lite"/>
    </source>
</evidence>
<keyword evidence="3" id="KW-1185">Reference proteome</keyword>
<dbReference type="GO" id="GO:0005634">
    <property type="term" value="C:nucleus"/>
    <property type="evidence" value="ECO:0007669"/>
    <property type="project" value="TreeGrafter"/>
</dbReference>